<evidence type="ECO:0000313" key="4">
    <source>
        <dbReference type="Proteomes" id="UP000811545"/>
    </source>
</evidence>
<dbReference type="Proteomes" id="UP000811545">
    <property type="component" value="Unassembled WGS sequence"/>
</dbReference>
<keyword evidence="2" id="KW-1133">Transmembrane helix</keyword>
<evidence type="ECO:0000313" key="3">
    <source>
        <dbReference type="EMBL" id="MBT9145391.1"/>
    </source>
</evidence>
<keyword evidence="2" id="KW-0472">Membrane</keyword>
<dbReference type="EMBL" id="QLTW01000086">
    <property type="protein sequence ID" value="MBT9145391.1"/>
    <property type="molecule type" value="Genomic_DNA"/>
</dbReference>
<feature type="transmembrane region" description="Helical" evidence="2">
    <location>
        <begin position="27"/>
        <end position="50"/>
    </location>
</feature>
<feature type="coiled-coil region" evidence="1">
    <location>
        <begin position="50"/>
        <end position="84"/>
    </location>
</feature>
<dbReference type="Pfam" id="PF26391">
    <property type="entry name" value="MamI"/>
    <property type="match status" value="1"/>
</dbReference>
<sequence>MKVLIGGIVALLFGLWGLIGWWSEFVGILQGTIPFILLVGGSIATYAGIASAKDRAAKKREEEIKEIEKRVEKLEKEKEKKEKKK</sequence>
<dbReference type="InterPro" id="IPR058806">
    <property type="entry name" value="MamI"/>
</dbReference>
<keyword evidence="2" id="KW-0812">Transmembrane</keyword>
<proteinExistence type="predicted"/>
<keyword evidence="1" id="KW-0175">Coiled coil</keyword>
<dbReference type="AlphaFoldDB" id="A0A9E2F4S6"/>
<accession>A0A9E2F4S6</accession>
<evidence type="ECO:0000256" key="1">
    <source>
        <dbReference type="SAM" id="Coils"/>
    </source>
</evidence>
<name>A0A9E2F4S6_PSYF1</name>
<organism evidence="3 4">
    <name type="scientific">Psychracetigena formicireducens</name>
    <dbReference type="NCBI Taxonomy" id="2986056"/>
    <lineage>
        <taxon>Bacteria</taxon>
        <taxon>Bacillati</taxon>
        <taxon>Candidatus Lithacetigenota</taxon>
        <taxon>Candidatus Psychracetigena</taxon>
    </lineage>
</organism>
<comment type="caution">
    <text evidence="3">The sequence shown here is derived from an EMBL/GenBank/DDBJ whole genome shotgun (WGS) entry which is preliminary data.</text>
</comment>
<evidence type="ECO:0000256" key="2">
    <source>
        <dbReference type="SAM" id="Phobius"/>
    </source>
</evidence>
<gene>
    <name evidence="3" type="ORF">DDT42_01262</name>
</gene>
<reference evidence="3 4" key="1">
    <citation type="journal article" date="2021" name="bioRxiv">
        <title>Unique metabolic strategies in Hadean analogues reveal hints for primordial physiology.</title>
        <authorList>
            <person name="Nobu M.K."/>
            <person name="Nakai R."/>
            <person name="Tamazawa S."/>
            <person name="Mori H."/>
            <person name="Toyoda A."/>
            <person name="Ijiri A."/>
            <person name="Suzuki S."/>
            <person name="Kurokawa K."/>
            <person name="Kamagata Y."/>
            <person name="Tamaki H."/>
        </authorList>
    </citation>
    <scope>NUCLEOTIDE SEQUENCE [LARGE SCALE GENOMIC DNA]</scope>
    <source>
        <strain evidence="3">BS525</strain>
    </source>
</reference>
<protein>
    <submittedName>
        <fullName evidence="3">Uncharacterized protein</fullName>
    </submittedName>
</protein>